<dbReference type="InterPro" id="IPR036390">
    <property type="entry name" value="WH_DNA-bd_sf"/>
</dbReference>
<dbReference type="Proteomes" id="UP000660668">
    <property type="component" value="Unassembled WGS sequence"/>
</dbReference>
<name>A0A930VLD3_9ACTN</name>
<dbReference type="InterPro" id="IPR036388">
    <property type="entry name" value="WH-like_DNA-bd_sf"/>
</dbReference>
<dbReference type="GO" id="GO:0003677">
    <property type="term" value="F:DNA binding"/>
    <property type="evidence" value="ECO:0007669"/>
    <property type="project" value="UniProtKB-KW"/>
</dbReference>
<dbReference type="PROSITE" id="PS50931">
    <property type="entry name" value="HTH_LYSR"/>
    <property type="match status" value="1"/>
</dbReference>
<keyword evidence="8" id="KW-1185">Reference proteome</keyword>
<evidence type="ECO:0000256" key="1">
    <source>
        <dbReference type="ARBA" id="ARBA00009437"/>
    </source>
</evidence>
<dbReference type="PANTHER" id="PTHR30346:SF29">
    <property type="entry name" value="LYSR SUBSTRATE-BINDING"/>
    <property type="match status" value="1"/>
</dbReference>
<dbReference type="SUPFAM" id="SSF46785">
    <property type="entry name" value="Winged helix' DNA-binding domain"/>
    <property type="match status" value="1"/>
</dbReference>
<gene>
    <name evidence="7" type="ORF">ISU10_17895</name>
</gene>
<organism evidence="7 8">
    <name type="scientific">Nocardioides agariphilus</name>
    <dbReference type="NCBI Taxonomy" id="433664"/>
    <lineage>
        <taxon>Bacteria</taxon>
        <taxon>Bacillati</taxon>
        <taxon>Actinomycetota</taxon>
        <taxon>Actinomycetes</taxon>
        <taxon>Propionibacteriales</taxon>
        <taxon>Nocardioidaceae</taxon>
        <taxon>Nocardioides</taxon>
    </lineage>
</organism>
<dbReference type="Gene3D" id="3.40.190.10">
    <property type="entry name" value="Periplasmic binding protein-like II"/>
    <property type="match status" value="2"/>
</dbReference>
<feature type="compositionally biased region" description="Polar residues" evidence="5">
    <location>
        <begin position="296"/>
        <end position="307"/>
    </location>
</feature>
<dbReference type="Pfam" id="PF03466">
    <property type="entry name" value="LysR_substrate"/>
    <property type="match status" value="1"/>
</dbReference>
<comment type="similarity">
    <text evidence="1">Belongs to the LysR transcriptional regulatory family.</text>
</comment>
<accession>A0A930VLD3</accession>
<dbReference type="RefSeq" id="WP_194697792.1">
    <property type="nucleotide sequence ID" value="NZ_JADKPO010000029.1"/>
</dbReference>
<dbReference type="EMBL" id="JADKPO010000029">
    <property type="protein sequence ID" value="MBF4769644.1"/>
    <property type="molecule type" value="Genomic_DNA"/>
</dbReference>
<evidence type="ECO:0000256" key="2">
    <source>
        <dbReference type="ARBA" id="ARBA00023015"/>
    </source>
</evidence>
<dbReference type="PRINTS" id="PR00039">
    <property type="entry name" value="HTHLYSR"/>
</dbReference>
<reference evidence="7" key="1">
    <citation type="submission" date="2020-11" db="EMBL/GenBank/DDBJ databases">
        <title>Nocardioides cynanchi sp. nov., isolated from soil of rhizosphere of Cynanchum wilfordii.</title>
        <authorList>
            <person name="Lee J.-S."/>
            <person name="Suh M.K."/>
            <person name="Kim J.-S."/>
        </authorList>
    </citation>
    <scope>NUCLEOTIDE SEQUENCE</scope>
    <source>
        <strain evidence="7">KCTC 19276</strain>
    </source>
</reference>
<proteinExistence type="inferred from homology"/>
<dbReference type="Gene3D" id="1.10.10.10">
    <property type="entry name" value="Winged helix-like DNA-binding domain superfamily/Winged helix DNA-binding domain"/>
    <property type="match status" value="1"/>
</dbReference>
<feature type="region of interest" description="Disordered" evidence="5">
    <location>
        <begin position="287"/>
        <end position="313"/>
    </location>
</feature>
<evidence type="ECO:0000256" key="4">
    <source>
        <dbReference type="ARBA" id="ARBA00023163"/>
    </source>
</evidence>
<dbReference type="InterPro" id="IPR005119">
    <property type="entry name" value="LysR_subst-bd"/>
</dbReference>
<evidence type="ECO:0000256" key="5">
    <source>
        <dbReference type="SAM" id="MobiDB-lite"/>
    </source>
</evidence>
<keyword evidence="3" id="KW-0238">DNA-binding</keyword>
<dbReference type="SUPFAM" id="SSF53850">
    <property type="entry name" value="Periplasmic binding protein-like II"/>
    <property type="match status" value="1"/>
</dbReference>
<evidence type="ECO:0000313" key="8">
    <source>
        <dbReference type="Proteomes" id="UP000660668"/>
    </source>
</evidence>
<evidence type="ECO:0000256" key="3">
    <source>
        <dbReference type="ARBA" id="ARBA00023125"/>
    </source>
</evidence>
<dbReference type="AlphaFoldDB" id="A0A930VLD3"/>
<evidence type="ECO:0000313" key="7">
    <source>
        <dbReference type="EMBL" id="MBF4769644.1"/>
    </source>
</evidence>
<keyword evidence="2" id="KW-0805">Transcription regulation</keyword>
<dbReference type="PANTHER" id="PTHR30346">
    <property type="entry name" value="TRANSCRIPTIONAL DUAL REGULATOR HCAR-RELATED"/>
    <property type="match status" value="1"/>
</dbReference>
<dbReference type="GO" id="GO:0003700">
    <property type="term" value="F:DNA-binding transcription factor activity"/>
    <property type="evidence" value="ECO:0007669"/>
    <property type="project" value="InterPro"/>
</dbReference>
<dbReference type="InterPro" id="IPR000847">
    <property type="entry name" value="LysR_HTH_N"/>
</dbReference>
<dbReference type="GO" id="GO:0032993">
    <property type="term" value="C:protein-DNA complex"/>
    <property type="evidence" value="ECO:0007669"/>
    <property type="project" value="TreeGrafter"/>
</dbReference>
<sequence length="313" mass="33828">MLKPVHLQTLAAVVRTSSFSQASRELGYTSSAVAQQIAALERDLGVRLFVREPQRIRPTPAALLLAERGQHALELLESLEQEARATAAGQLGRVSIGTALDAGSVLVADSLAMLREAGPGLEIELEGGSSSQVLERVRVGALDLGLVYDYPLAPRQLDDAQVIELEEAPWHLVTPVGWGQVHDLTGLAHREWFVGLDASSGEEAVRTLCLRSGFDPLIRLHTSNHDLVLGKVAAGLGVGVVPQLPWRHPDGLHVRPMEEEGASRLTVAVHMRRSGTPALRAAVRALREATRRSRQGRNSPRNSGTQRPDSKKS</sequence>
<dbReference type="Pfam" id="PF00126">
    <property type="entry name" value="HTH_1"/>
    <property type="match status" value="1"/>
</dbReference>
<keyword evidence="4" id="KW-0804">Transcription</keyword>
<comment type="caution">
    <text evidence="7">The sequence shown here is derived from an EMBL/GenBank/DDBJ whole genome shotgun (WGS) entry which is preliminary data.</text>
</comment>
<feature type="domain" description="HTH lysR-type" evidence="6">
    <location>
        <begin position="2"/>
        <end position="59"/>
    </location>
</feature>
<evidence type="ECO:0000259" key="6">
    <source>
        <dbReference type="PROSITE" id="PS50931"/>
    </source>
</evidence>
<protein>
    <submittedName>
        <fullName evidence="7">LysR family transcriptional regulator</fullName>
    </submittedName>
</protein>